<dbReference type="Gene3D" id="3.40.630.30">
    <property type="match status" value="1"/>
</dbReference>
<reference evidence="5" key="2">
    <citation type="submission" date="2020-02" db="EMBL/GenBank/DDBJ databases">
        <authorList>
            <person name="Littmann E."/>
            <person name="Sorbara M."/>
        </authorList>
    </citation>
    <scope>NUCLEOTIDE SEQUENCE</scope>
    <source>
        <strain evidence="5">MSK.1.17</strain>
    </source>
</reference>
<name>A0AAW5BZ95_9FIRM</name>
<reference evidence="4" key="3">
    <citation type="submission" date="2022-01" db="EMBL/GenBank/DDBJ databases">
        <title>Collection of gut derived symbiotic bacterial strains cultured from healthy donors.</title>
        <authorList>
            <person name="Lin H."/>
            <person name="Kohout C."/>
            <person name="Waligurski E."/>
            <person name="Pamer E.G."/>
        </authorList>
    </citation>
    <scope>NUCLEOTIDE SEQUENCE</scope>
    <source>
        <strain evidence="4">DFI.6.55</strain>
    </source>
</reference>
<evidence type="ECO:0000256" key="2">
    <source>
        <dbReference type="ARBA" id="ARBA00023315"/>
    </source>
</evidence>
<dbReference type="Proteomes" id="UP000669239">
    <property type="component" value="Unassembled WGS sequence"/>
</dbReference>
<dbReference type="PANTHER" id="PTHR43420">
    <property type="entry name" value="ACETYLTRANSFERASE"/>
    <property type="match status" value="1"/>
</dbReference>
<dbReference type="EMBL" id="JAKNGE010000011">
    <property type="protein sequence ID" value="MCG4745920.1"/>
    <property type="molecule type" value="Genomic_DNA"/>
</dbReference>
<dbReference type="InterPro" id="IPR000182">
    <property type="entry name" value="GNAT_dom"/>
</dbReference>
<dbReference type="AlphaFoldDB" id="A0AAW5BZ95"/>
<evidence type="ECO:0000256" key="1">
    <source>
        <dbReference type="ARBA" id="ARBA00022679"/>
    </source>
</evidence>
<dbReference type="EMBL" id="JAAITT010000006">
    <property type="protein sequence ID" value="NSJ48189.1"/>
    <property type="molecule type" value="Genomic_DNA"/>
</dbReference>
<gene>
    <name evidence="5" type="ORF">G5B36_05690</name>
    <name evidence="4" type="ORF">L0N08_10895</name>
</gene>
<dbReference type="RefSeq" id="WP_165641701.1">
    <property type="nucleotide sequence ID" value="NZ_JAAITT010000006.1"/>
</dbReference>
<sequence>MIRKATEHDIDAVEQGYTELLTHEKDNGSSSNWVLGVYPTRSVAEGSCAAGTLYVMEEEDGICASMILNQVQSEEYYGIAWEYPAGDDEVLVLHTLCIPPSKAGHGYGTRMVRYAIEEARRMKCRAMRLDTYAGNKPAASLYTKLGFRYAGIASVMLQGLIPEDQIFFELGL</sequence>
<dbReference type="GO" id="GO:0016747">
    <property type="term" value="F:acyltransferase activity, transferring groups other than amino-acyl groups"/>
    <property type="evidence" value="ECO:0007669"/>
    <property type="project" value="InterPro"/>
</dbReference>
<dbReference type="InterPro" id="IPR050680">
    <property type="entry name" value="YpeA/RimI_acetyltransf"/>
</dbReference>
<evidence type="ECO:0000313" key="7">
    <source>
        <dbReference type="Proteomes" id="UP001299608"/>
    </source>
</evidence>
<protein>
    <submittedName>
        <fullName evidence="4">GNAT family N-acetyltransferase</fullName>
    </submittedName>
</protein>
<evidence type="ECO:0000313" key="5">
    <source>
        <dbReference type="EMBL" id="NSJ48189.1"/>
    </source>
</evidence>
<reference evidence="5 6" key="1">
    <citation type="journal article" date="2020" name="Cell Host Microbe">
        <title>Functional and Genomic Variation between Human-Derived Isolates of Lachnospiraceae Reveals Inter- and Intra-Species Diversity.</title>
        <authorList>
            <person name="Sorbara M.T."/>
            <person name="Littmann E.R."/>
            <person name="Fontana E."/>
            <person name="Moody T.U."/>
            <person name="Kohout C.E."/>
            <person name="Gjonbalaj M."/>
            <person name="Eaton V."/>
            <person name="Seok R."/>
            <person name="Leiner I.M."/>
            <person name="Pamer E.G."/>
        </authorList>
    </citation>
    <scope>NUCLEOTIDE SEQUENCE [LARGE SCALE GENOMIC DNA]</scope>
    <source>
        <strain evidence="5 6">MSK.1.17</strain>
    </source>
</reference>
<evidence type="ECO:0000313" key="4">
    <source>
        <dbReference type="EMBL" id="MCG4745920.1"/>
    </source>
</evidence>
<proteinExistence type="predicted"/>
<dbReference type="InterPro" id="IPR016181">
    <property type="entry name" value="Acyl_CoA_acyltransferase"/>
</dbReference>
<organism evidence="4 7">
    <name type="scientific">Enterocloster aldenensis</name>
    <dbReference type="NCBI Taxonomy" id="358742"/>
    <lineage>
        <taxon>Bacteria</taxon>
        <taxon>Bacillati</taxon>
        <taxon>Bacillota</taxon>
        <taxon>Clostridia</taxon>
        <taxon>Lachnospirales</taxon>
        <taxon>Lachnospiraceae</taxon>
        <taxon>Enterocloster</taxon>
    </lineage>
</organism>
<dbReference type="Pfam" id="PF00583">
    <property type="entry name" value="Acetyltransf_1"/>
    <property type="match status" value="1"/>
</dbReference>
<keyword evidence="2" id="KW-0012">Acyltransferase</keyword>
<dbReference type="Proteomes" id="UP001299608">
    <property type="component" value="Unassembled WGS sequence"/>
</dbReference>
<accession>A0AAW5BZ95</accession>
<keyword evidence="1" id="KW-0808">Transferase</keyword>
<dbReference type="PROSITE" id="PS51186">
    <property type="entry name" value="GNAT"/>
    <property type="match status" value="1"/>
</dbReference>
<evidence type="ECO:0000313" key="6">
    <source>
        <dbReference type="Proteomes" id="UP000669239"/>
    </source>
</evidence>
<keyword evidence="6" id="KW-1185">Reference proteome</keyword>
<evidence type="ECO:0000259" key="3">
    <source>
        <dbReference type="PROSITE" id="PS51186"/>
    </source>
</evidence>
<dbReference type="SUPFAM" id="SSF55729">
    <property type="entry name" value="Acyl-CoA N-acyltransferases (Nat)"/>
    <property type="match status" value="1"/>
</dbReference>
<dbReference type="CDD" id="cd04301">
    <property type="entry name" value="NAT_SF"/>
    <property type="match status" value="1"/>
</dbReference>
<comment type="caution">
    <text evidence="4">The sequence shown here is derived from an EMBL/GenBank/DDBJ whole genome shotgun (WGS) entry which is preliminary data.</text>
</comment>
<feature type="domain" description="N-acetyltransferase" evidence="3">
    <location>
        <begin position="1"/>
        <end position="172"/>
    </location>
</feature>